<dbReference type="Gene3D" id="2.40.50.1020">
    <property type="entry name" value="LytTr DNA-binding domain"/>
    <property type="match status" value="1"/>
</dbReference>
<dbReference type="Pfam" id="PF04397">
    <property type="entry name" value="LytTR"/>
    <property type="match status" value="1"/>
</dbReference>
<dbReference type="RefSeq" id="WP_171778703.1">
    <property type="nucleotide sequence ID" value="NZ_CP045273.1"/>
</dbReference>
<geneLocation type="plasmid" evidence="3">
    <name>pfdu301a</name>
</geneLocation>
<proteinExistence type="predicted"/>
<reference evidence="2 3" key="1">
    <citation type="submission" date="2019-10" db="EMBL/GenBank/DDBJ databases">
        <title>Complete genome sequences for adaption low water activity.</title>
        <authorList>
            <person name="Zhao L."/>
            <person name="Zhong J."/>
        </authorList>
    </citation>
    <scope>NUCLEOTIDE SEQUENCE [LARGE SCALE GENOMIC DNA]</scope>
    <source>
        <strain evidence="2 3">FDU301</strain>
        <plasmid evidence="3">pfdu301a</plasmid>
    </source>
</reference>
<dbReference type="EMBL" id="CP045273">
    <property type="protein sequence ID" value="QJX80707.1"/>
    <property type="molecule type" value="Genomic_DNA"/>
</dbReference>
<dbReference type="Proteomes" id="UP000501076">
    <property type="component" value="Plasmid pFDU301A"/>
</dbReference>
<name>A0A6M6E829_PRIMG</name>
<gene>
    <name evidence="2" type="ORF">FDZ14_31960</name>
</gene>
<evidence type="ECO:0000313" key="3">
    <source>
        <dbReference type="Proteomes" id="UP000501076"/>
    </source>
</evidence>
<organism evidence="2 3">
    <name type="scientific">Priestia megaterium</name>
    <name type="common">Bacillus megaterium</name>
    <dbReference type="NCBI Taxonomy" id="1404"/>
    <lineage>
        <taxon>Bacteria</taxon>
        <taxon>Bacillati</taxon>
        <taxon>Bacillota</taxon>
        <taxon>Bacilli</taxon>
        <taxon>Bacillales</taxon>
        <taxon>Bacillaceae</taxon>
        <taxon>Priestia</taxon>
    </lineage>
</organism>
<evidence type="ECO:0000313" key="2">
    <source>
        <dbReference type="EMBL" id="QJX80707.1"/>
    </source>
</evidence>
<feature type="domain" description="HTH LytTR-type" evidence="1">
    <location>
        <begin position="17"/>
        <end position="81"/>
    </location>
</feature>
<keyword evidence="2" id="KW-0614">Plasmid</keyword>
<sequence>MEERNMTVINEDFELECINLYDVDFIETDKRKIIYFIGEKKYYQITTKSELDQFLYDEGFESLDRPNLVNLSKIRKFDEELGKVYFVEKPDDKSTFATVAKIKYKFVSNIIKRIISHNNNTNTVVKAENEKVKNKLWRYLRQ</sequence>
<dbReference type="InterPro" id="IPR007492">
    <property type="entry name" value="LytTR_DNA-bd_dom"/>
</dbReference>
<dbReference type="GO" id="GO:0003677">
    <property type="term" value="F:DNA binding"/>
    <property type="evidence" value="ECO:0007669"/>
    <property type="project" value="InterPro"/>
</dbReference>
<accession>A0A6M6E829</accession>
<protein>
    <recommendedName>
        <fullName evidence="1">HTH LytTR-type domain-containing protein</fullName>
    </recommendedName>
</protein>
<dbReference type="AlphaFoldDB" id="A0A6M6E829"/>
<evidence type="ECO:0000259" key="1">
    <source>
        <dbReference type="Pfam" id="PF04397"/>
    </source>
</evidence>